<dbReference type="RefSeq" id="WP_338447007.1">
    <property type="nucleotide sequence ID" value="NZ_CP144918.1"/>
</dbReference>
<evidence type="ECO:0000259" key="6">
    <source>
        <dbReference type="PROSITE" id="PS50949"/>
    </source>
</evidence>
<keyword evidence="3" id="KW-0805">Transcription regulation</keyword>
<evidence type="ECO:0000256" key="5">
    <source>
        <dbReference type="ARBA" id="ARBA00023163"/>
    </source>
</evidence>
<organism evidence="7 8">
    <name type="scientific">Pelagerythrobacter marensis</name>
    <dbReference type="NCBI Taxonomy" id="543877"/>
    <lineage>
        <taxon>Bacteria</taxon>
        <taxon>Pseudomonadati</taxon>
        <taxon>Pseudomonadota</taxon>
        <taxon>Alphaproteobacteria</taxon>
        <taxon>Sphingomonadales</taxon>
        <taxon>Erythrobacteraceae</taxon>
        <taxon>Pelagerythrobacter</taxon>
    </lineage>
</organism>
<evidence type="ECO:0000256" key="4">
    <source>
        <dbReference type="ARBA" id="ARBA00023125"/>
    </source>
</evidence>
<dbReference type="InterPro" id="IPR015424">
    <property type="entry name" value="PyrdxlP-dep_Trfase"/>
</dbReference>
<dbReference type="InterPro" id="IPR004839">
    <property type="entry name" value="Aminotransferase_I/II_large"/>
</dbReference>
<dbReference type="InterPro" id="IPR051446">
    <property type="entry name" value="HTH_trans_reg/aminotransferase"/>
</dbReference>
<reference evidence="7 8" key="1">
    <citation type="submission" date="2024-02" db="EMBL/GenBank/DDBJ databases">
        <title>The whole genome sequence of five bacterial samples isolated from Abu Dhabi Sabkha-shore region.</title>
        <authorList>
            <person name="Sudalaimuthuasari N."/>
            <person name="Sarfraz B."/>
            <person name="Tuyisabe J.D."/>
            <person name="Mugisha Ntwali L.D.M."/>
            <person name="Ali A.I.A.A."/>
            <person name="Almansoori S.Z.A."/>
            <person name="Alajami H.S.A."/>
            <person name="Almeqbaali A.A.S."/>
            <person name="Kundu B."/>
            <person name="Saeed E.E."/>
            <person name="Sukumarinath V."/>
            <person name="Mishra A.K."/>
            <person name="Hazzouri K.M."/>
            <person name="Almaskari R."/>
            <person name="Sharma A.K."/>
            <person name="Amiri K.M.A."/>
        </authorList>
    </citation>
    <scope>NUCLEOTIDE SEQUENCE [LARGE SCALE GENOMIC DNA]</scope>
    <source>
        <strain evidence="8">kcgeb_sd</strain>
    </source>
</reference>
<dbReference type="EMBL" id="CP144918">
    <property type="protein sequence ID" value="WWA48121.1"/>
    <property type="molecule type" value="Genomic_DNA"/>
</dbReference>
<dbReference type="Gene3D" id="1.10.10.10">
    <property type="entry name" value="Winged helix-like DNA-binding domain superfamily/Winged helix DNA-binding domain"/>
    <property type="match status" value="1"/>
</dbReference>
<accession>A0ABZ2DA91</accession>
<dbReference type="Gene3D" id="3.40.640.10">
    <property type="entry name" value="Type I PLP-dependent aspartate aminotransferase-like (Major domain)"/>
    <property type="match status" value="1"/>
</dbReference>
<dbReference type="Proteomes" id="UP001335183">
    <property type="component" value="Chromosome"/>
</dbReference>
<keyword evidence="7" id="KW-0032">Aminotransferase</keyword>
<dbReference type="InterPro" id="IPR015421">
    <property type="entry name" value="PyrdxlP-dep_Trfase_major"/>
</dbReference>
<keyword evidence="2" id="KW-0663">Pyridoxal phosphate</keyword>
<comment type="similarity">
    <text evidence="1">In the C-terminal section; belongs to the class-I pyridoxal-phosphate-dependent aminotransferase family.</text>
</comment>
<dbReference type="PANTHER" id="PTHR46577">
    <property type="entry name" value="HTH-TYPE TRANSCRIPTIONAL REGULATORY PROTEIN GABR"/>
    <property type="match status" value="1"/>
</dbReference>
<dbReference type="CDD" id="cd07377">
    <property type="entry name" value="WHTH_GntR"/>
    <property type="match status" value="1"/>
</dbReference>
<gene>
    <name evidence="7" type="ORF">V5F89_04225</name>
</gene>
<dbReference type="PRINTS" id="PR00035">
    <property type="entry name" value="HTHGNTR"/>
</dbReference>
<dbReference type="PANTHER" id="PTHR46577:SF1">
    <property type="entry name" value="HTH-TYPE TRANSCRIPTIONAL REGULATORY PROTEIN GABR"/>
    <property type="match status" value="1"/>
</dbReference>
<sequence length="481" mass="53034">MNSLEFELDVPPPGSRSRFRALHRQLREAIRSGRLADGARLPATRDFAAQYGLSRNTVVALYDRLQREGLIEARRGSGTFVANAASGSTEIERVADAPIHLPWAGMKGSGELPPRPEGELEADFGIGFPDTSRLPLDIWRRLYARELRRLPASQTQYRRPHGEERFRVAVSRHLSYSRAVASSPDTIVATAGAQQAYDLIARTLVQPGKTLVALEDPGYPPMGAAFRFAGARIAPVPVDDHGIVVERIPRGTDIVCVTPSHQFPTGVVLSAQRRAELRDRIENEGLIVVEDDYDSEFRYGAKPLDALKTADIRDRVFYVGTFSKSLFPALRLGFLVSPRWALETIGQTKRISDWHSPTLSQLVLSAFIEDGHLSRHIRSMRRIYARRRACLIAALERRCGTALTLYPSAAGLHLGTRLSGIEAVSLAATLLERGIGIETFERYSLGPNRINGLLFGFGQCAEENISTGVDMIARTIGELSG</sequence>
<dbReference type="InterPro" id="IPR000524">
    <property type="entry name" value="Tscrpt_reg_HTH_GntR"/>
</dbReference>
<evidence type="ECO:0000313" key="8">
    <source>
        <dbReference type="Proteomes" id="UP001335183"/>
    </source>
</evidence>
<dbReference type="Pfam" id="PF00392">
    <property type="entry name" value="GntR"/>
    <property type="match status" value="1"/>
</dbReference>
<dbReference type="SUPFAM" id="SSF46785">
    <property type="entry name" value="Winged helix' DNA-binding domain"/>
    <property type="match status" value="1"/>
</dbReference>
<keyword evidence="7" id="KW-0808">Transferase</keyword>
<dbReference type="InterPro" id="IPR036388">
    <property type="entry name" value="WH-like_DNA-bd_sf"/>
</dbReference>
<evidence type="ECO:0000313" key="7">
    <source>
        <dbReference type="EMBL" id="WWA48121.1"/>
    </source>
</evidence>
<dbReference type="GO" id="GO:0008483">
    <property type="term" value="F:transaminase activity"/>
    <property type="evidence" value="ECO:0007669"/>
    <property type="project" value="UniProtKB-KW"/>
</dbReference>
<keyword evidence="5" id="KW-0804">Transcription</keyword>
<proteinExistence type="inferred from homology"/>
<dbReference type="SMART" id="SM00345">
    <property type="entry name" value="HTH_GNTR"/>
    <property type="match status" value="1"/>
</dbReference>
<evidence type="ECO:0000256" key="3">
    <source>
        <dbReference type="ARBA" id="ARBA00023015"/>
    </source>
</evidence>
<evidence type="ECO:0000256" key="2">
    <source>
        <dbReference type="ARBA" id="ARBA00022898"/>
    </source>
</evidence>
<dbReference type="PROSITE" id="PS50949">
    <property type="entry name" value="HTH_GNTR"/>
    <property type="match status" value="1"/>
</dbReference>
<dbReference type="SUPFAM" id="SSF53383">
    <property type="entry name" value="PLP-dependent transferases"/>
    <property type="match status" value="1"/>
</dbReference>
<feature type="domain" description="HTH gntR-type" evidence="6">
    <location>
        <begin position="16"/>
        <end position="84"/>
    </location>
</feature>
<keyword evidence="4" id="KW-0238">DNA-binding</keyword>
<dbReference type="CDD" id="cd00609">
    <property type="entry name" value="AAT_like"/>
    <property type="match status" value="1"/>
</dbReference>
<evidence type="ECO:0000256" key="1">
    <source>
        <dbReference type="ARBA" id="ARBA00005384"/>
    </source>
</evidence>
<dbReference type="InterPro" id="IPR036390">
    <property type="entry name" value="WH_DNA-bd_sf"/>
</dbReference>
<dbReference type="Pfam" id="PF00155">
    <property type="entry name" value="Aminotran_1_2"/>
    <property type="match status" value="1"/>
</dbReference>
<name>A0ABZ2DA91_9SPHN</name>
<keyword evidence="8" id="KW-1185">Reference proteome</keyword>
<protein>
    <submittedName>
        <fullName evidence="7">PLP-dependent aminotransferase family protein</fullName>
    </submittedName>
</protein>